<dbReference type="RefSeq" id="WP_025293241.1">
    <property type="nucleotide sequence ID" value="NZ_CP006644.1"/>
</dbReference>
<dbReference type="STRING" id="1123269.NX02_16880"/>
<evidence type="ECO:0000256" key="1">
    <source>
        <dbReference type="SAM" id="Phobius"/>
    </source>
</evidence>
<reference evidence="2 3" key="1">
    <citation type="submission" date="2013-07" db="EMBL/GenBank/DDBJ databases">
        <title>Completed genome of Sphingomonas sanxanigenens NX02.</title>
        <authorList>
            <person name="Ma T."/>
            <person name="Huang H."/>
            <person name="Wu M."/>
            <person name="Li X."/>
            <person name="Li G."/>
        </authorList>
    </citation>
    <scope>NUCLEOTIDE SEQUENCE [LARGE SCALE GENOMIC DNA]</scope>
    <source>
        <strain evidence="2 3">NX02</strain>
    </source>
</reference>
<keyword evidence="3" id="KW-1185">Reference proteome</keyword>
<proteinExistence type="predicted"/>
<sequence>MQSRDLFNIVTAIAMLAVIALVFGAIALFRRGGDRKQPLLMLGAALVLLANILIWTWPHSG</sequence>
<dbReference type="AlphaFoldDB" id="W0AAW2"/>
<keyword evidence="1" id="KW-1133">Transmembrane helix</keyword>
<dbReference type="Proteomes" id="UP000018851">
    <property type="component" value="Chromosome"/>
</dbReference>
<dbReference type="OrthoDB" id="7581964at2"/>
<keyword evidence="1" id="KW-0472">Membrane</keyword>
<protein>
    <submittedName>
        <fullName evidence="2">Uncharacterized protein</fullName>
    </submittedName>
</protein>
<name>W0AAW2_9SPHN</name>
<feature type="transmembrane region" description="Helical" evidence="1">
    <location>
        <begin position="6"/>
        <end position="27"/>
    </location>
</feature>
<evidence type="ECO:0000313" key="2">
    <source>
        <dbReference type="EMBL" id="AHE55054.1"/>
    </source>
</evidence>
<organism evidence="2 3">
    <name type="scientific">Sphingomonas sanxanigenens DSM 19645 = NX02</name>
    <dbReference type="NCBI Taxonomy" id="1123269"/>
    <lineage>
        <taxon>Bacteria</taxon>
        <taxon>Pseudomonadati</taxon>
        <taxon>Pseudomonadota</taxon>
        <taxon>Alphaproteobacteria</taxon>
        <taxon>Sphingomonadales</taxon>
        <taxon>Sphingomonadaceae</taxon>
        <taxon>Sphingomonas</taxon>
    </lineage>
</organism>
<gene>
    <name evidence="2" type="ORF">NX02_16880</name>
</gene>
<dbReference type="KEGG" id="ssan:NX02_16880"/>
<keyword evidence="1" id="KW-0812">Transmembrane</keyword>
<accession>W0AAW2</accession>
<dbReference type="HOGENOM" id="CLU_201087_1_0_5"/>
<dbReference type="EMBL" id="CP006644">
    <property type="protein sequence ID" value="AHE55054.1"/>
    <property type="molecule type" value="Genomic_DNA"/>
</dbReference>
<evidence type="ECO:0000313" key="3">
    <source>
        <dbReference type="Proteomes" id="UP000018851"/>
    </source>
</evidence>
<dbReference type="PATRIC" id="fig|1123269.5.peg.3301"/>
<feature type="transmembrane region" description="Helical" evidence="1">
    <location>
        <begin position="39"/>
        <end position="57"/>
    </location>
</feature>